<evidence type="ECO:0000256" key="12">
    <source>
        <dbReference type="RuleBase" id="RU367126"/>
    </source>
</evidence>
<dbReference type="Pfam" id="PF16275">
    <property type="entry name" value="SF1-HH"/>
    <property type="match status" value="1"/>
</dbReference>
<dbReference type="Gene3D" id="6.10.140.1790">
    <property type="match status" value="1"/>
</dbReference>
<dbReference type="PROSITE" id="PS50084">
    <property type="entry name" value="KH_TYPE_1"/>
    <property type="match status" value="1"/>
</dbReference>
<protein>
    <recommendedName>
        <fullName evidence="12">Branchpoint-bridging protein</fullName>
    </recommendedName>
</protein>
<evidence type="ECO:0000256" key="4">
    <source>
        <dbReference type="ARBA" id="ARBA00022723"/>
    </source>
</evidence>
<proteinExistence type="inferred from homology"/>
<evidence type="ECO:0000256" key="2">
    <source>
        <dbReference type="ARBA" id="ARBA00010382"/>
    </source>
</evidence>
<dbReference type="InterPro" id="IPR032570">
    <property type="entry name" value="SF1-HH"/>
</dbReference>
<comment type="subcellular location">
    <subcellularLocation>
        <location evidence="1 12">Nucleus</location>
    </subcellularLocation>
</comment>
<dbReference type="GO" id="GO:0000398">
    <property type="term" value="P:mRNA splicing, via spliceosome"/>
    <property type="evidence" value="ECO:0007669"/>
    <property type="project" value="UniProtKB-UniRule"/>
</dbReference>
<evidence type="ECO:0000313" key="16">
    <source>
        <dbReference type="Proteomes" id="UP001146120"/>
    </source>
</evidence>
<evidence type="ECO:0000256" key="13">
    <source>
        <dbReference type="SAM" id="MobiDB-lite"/>
    </source>
</evidence>
<dbReference type="EMBL" id="DAKRPA010000017">
    <property type="protein sequence ID" value="DBA03621.1"/>
    <property type="molecule type" value="Genomic_DNA"/>
</dbReference>
<dbReference type="InterPro" id="IPR004087">
    <property type="entry name" value="KH_dom"/>
</dbReference>
<keyword evidence="8 12" id="KW-0508">mRNA splicing</keyword>
<comment type="function">
    <text evidence="12">Necessary for the splicing of pre-mRNA. Has a role in the recognition of the branch site (5'-UACUAAC-3'), the pyrimidine tract and the 3'-splice site at the 3'-end of introns.</text>
</comment>
<keyword evidence="12" id="KW-0747">Spliceosome</keyword>
<evidence type="ECO:0000256" key="5">
    <source>
        <dbReference type="ARBA" id="ARBA00022771"/>
    </source>
</evidence>
<dbReference type="Gene3D" id="3.30.1370.10">
    <property type="entry name" value="K Homology domain, type 1"/>
    <property type="match status" value="1"/>
</dbReference>
<dbReference type="GO" id="GO:0048024">
    <property type="term" value="P:regulation of mRNA splicing, via spliceosome"/>
    <property type="evidence" value="ECO:0007669"/>
    <property type="project" value="TreeGrafter"/>
</dbReference>
<evidence type="ECO:0000256" key="1">
    <source>
        <dbReference type="ARBA" id="ARBA00004123"/>
    </source>
</evidence>
<dbReference type="SMART" id="SM00322">
    <property type="entry name" value="KH"/>
    <property type="match status" value="1"/>
</dbReference>
<feature type="compositionally biased region" description="Low complexity" evidence="13">
    <location>
        <begin position="149"/>
        <end position="159"/>
    </location>
</feature>
<evidence type="ECO:0000256" key="8">
    <source>
        <dbReference type="ARBA" id="ARBA00023187"/>
    </source>
</evidence>
<accession>A0AAV2ZBB3</accession>
<evidence type="ECO:0000256" key="10">
    <source>
        <dbReference type="PROSITE-ProRule" id="PRU00047"/>
    </source>
</evidence>
<dbReference type="PANTHER" id="PTHR11208:SF45">
    <property type="entry name" value="SPLICING FACTOR 1"/>
    <property type="match status" value="1"/>
</dbReference>
<keyword evidence="6 12" id="KW-0862">Zinc</keyword>
<dbReference type="InterPro" id="IPR047086">
    <property type="entry name" value="SF1-HH_sf"/>
</dbReference>
<organism evidence="15 16">
    <name type="scientific">Lagenidium giganteum</name>
    <dbReference type="NCBI Taxonomy" id="4803"/>
    <lineage>
        <taxon>Eukaryota</taxon>
        <taxon>Sar</taxon>
        <taxon>Stramenopiles</taxon>
        <taxon>Oomycota</taxon>
        <taxon>Peronosporomycetes</taxon>
        <taxon>Pythiales</taxon>
        <taxon>Pythiaceae</taxon>
    </lineage>
</organism>
<evidence type="ECO:0000256" key="9">
    <source>
        <dbReference type="ARBA" id="ARBA00023242"/>
    </source>
</evidence>
<dbReference type="FunFam" id="3.30.1370.10:FF:000047">
    <property type="entry name" value="splicing factor-like protein 1"/>
    <property type="match status" value="1"/>
</dbReference>
<evidence type="ECO:0000256" key="6">
    <source>
        <dbReference type="ARBA" id="ARBA00022833"/>
    </source>
</evidence>
<evidence type="ECO:0000256" key="11">
    <source>
        <dbReference type="PROSITE-ProRule" id="PRU00117"/>
    </source>
</evidence>
<dbReference type="FunFam" id="4.10.60.10:FF:000011">
    <property type="entry name" value="splicing factor 1"/>
    <property type="match status" value="1"/>
</dbReference>
<keyword evidence="5 10" id="KW-0863">Zinc-finger</keyword>
<dbReference type="InterPro" id="IPR036612">
    <property type="entry name" value="KH_dom_type_1_sf"/>
</dbReference>
<feature type="domain" description="CCHC-type" evidence="14">
    <location>
        <begin position="429"/>
        <end position="444"/>
    </location>
</feature>
<keyword evidence="9 12" id="KW-0539">Nucleus</keyword>
<name>A0AAV2ZBB3_9STRA</name>
<dbReference type="SUPFAM" id="SSF54791">
    <property type="entry name" value="Eukaryotic type KH-domain (KH-domain type I)"/>
    <property type="match status" value="1"/>
</dbReference>
<feature type="region of interest" description="Disordered" evidence="13">
    <location>
        <begin position="514"/>
        <end position="584"/>
    </location>
</feature>
<dbReference type="CDD" id="cd02395">
    <property type="entry name" value="KH-I_BBP"/>
    <property type="match status" value="1"/>
</dbReference>
<evidence type="ECO:0000256" key="3">
    <source>
        <dbReference type="ARBA" id="ARBA00022664"/>
    </source>
</evidence>
<reference evidence="15" key="1">
    <citation type="submission" date="2022-11" db="EMBL/GenBank/DDBJ databases">
        <authorList>
            <person name="Morgan W.R."/>
            <person name="Tartar A."/>
        </authorList>
    </citation>
    <scope>NUCLEOTIDE SEQUENCE</scope>
    <source>
        <strain evidence="15">ARSEF 373</strain>
    </source>
</reference>
<feature type="compositionally biased region" description="Low complexity" evidence="13">
    <location>
        <begin position="514"/>
        <end position="538"/>
    </location>
</feature>
<dbReference type="Pfam" id="PF22675">
    <property type="entry name" value="KH-I_KHDC4-BBP"/>
    <property type="match status" value="1"/>
</dbReference>
<keyword evidence="16" id="KW-1185">Reference proteome</keyword>
<dbReference type="Gene3D" id="4.10.60.10">
    <property type="entry name" value="Zinc finger, CCHC-type"/>
    <property type="match status" value="1"/>
</dbReference>
<dbReference type="InterPro" id="IPR001878">
    <property type="entry name" value="Znf_CCHC"/>
</dbReference>
<feature type="compositionally biased region" description="Low complexity" evidence="13">
    <location>
        <begin position="545"/>
        <end position="558"/>
    </location>
</feature>
<feature type="compositionally biased region" description="Low complexity" evidence="13">
    <location>
        <begin position="125"/>
        <end position="141"/>
    </location>
</feature>
<dbReference type="GO" id="GO:0008270">
    <property type="term" value="F:zinc ion binding"/>
    <property type="evidence" value="ECO:0007669"/>
    <property type="project" value="UniProtKB-UniRule"/>
</dbReference>
<feature type="region of interest" description="Disordered" evidence="13">
    <location>
        <begin position="125"/>
        <end position="203"/>
    </location>
</feature>
<dbReference type="GO" id="GO:0005681">
    <property type="term" value="C:spliceosomal complex"/>
    <property type="evidence" value="ECO:0007669"/>
    <property type="project" value="UniProtKB-KW"/>
</dbReference>
<dbReference type="Proteomes" id="UP001146120">
    <property type="component" value="Unassembled WGS sequence"/>
</dbReference>
<keyword evidence="3 12" id="KW-0507">mRNA processing</keyword>
<evidence type="ECO:0000259" key="14">
    <source>
        <dbReference type="PROSITE" id="PS50158"/>
    </source>
</evidence>
<comment type="similarity">
    <text evidence="2 12">Belongs to the BBP/SF1 family.</text>
</comment>
<dbReference type="InterPro" id="IPR055256">
    <property type="entry name" value="KH_1_KHDC4/BBP-like"/>
</dbReference>
<dbReference type="PANTHER" id="PTHR11208">
    <property type="entry name" value="RNA-BINDING PROTEIN RELATED"/>
    <property type="match status" value="1"/>
</dbReference>
<dbReference type="SUPFAM" id="SSF57756">
    <property type="entry name" value="Retrovirus zinc finger-like domains"/>
    <property type="match status" value="1"/>
</dbReference>
<feature type="compositionally biased region" description="Polar residues" evidence="13">
    <location>
        <begin position="24"/>
        <end position="43"/>
    </location>
</feature>
<evidence type="ECO:0000313" key="15">
    <source>
        <dbReference type="EMBL" id="DBA03621.1"/>
    </source>
</evidence>
<sequence length="661" mass="71363">MADGDGSNGFMAFMASLGGKKPSDSNGTQQNGVNEASSNSTPGKGNASAQDEYSYEEEQEREAMMKSYHHPMKQWFRENAALQDKYGAFPLFWQDLKTWQPYREVLKQFLRATDSGSKLDEVADANASANDTATSNTSSSDGAKAQENSTAASTAATSSCSGDGEQPKRRRKSRWGDPVEDTASATADEAGGERKRKKSRWAPQGATPLAGAAAANNLLSQQQQQSIVLRAKLDSINQQLVTVAADAARIEKDINRSPSPPPQYDSNGKRTNTREVRMRAALERKRQDVMDQLVKINPLFRPPADYMRQKLSRKIYIPIREFPNYNFIGLIIGPRGNTQKRMEKETNCKIAIRGKGSVKEGSKGKKMNSDENDDLHVLITGDREDELERAAKEVQALLVPVDDTKNAHKQRQLRELALINGTLRDDDFCHVCGEKGHRQWECPNREKSFKTVNVKCAICGDSSHPTSDCSQKKKTGNEEAIDKEYNSFLQQLGEKPIISTANKSVASAPWLQPVKSSSAPSAAPWVSKQSAGAPGTGSAPPPPGTTQGPPGLGSTPATAYPPPSTQAAPVMGSTPATAYPPPTAPAAGAAAAGYGYGGYDDAWQQQQWAAYYAAGGTADYSQYPQYAAQYAQYGANVAAAGATGADQYQQYPPGYAANPPQ</sequence>
<evidence type="ECO:0000256" key="7">
    <source>
        <dbReference type="ARBA" id="ARBA00022884"/>
    </source>
</evidence>
<feature type="compositionally biased region" description="Low complexity" evidence="13">
    <location>
        <begin position="565"/>
        <end position="577"/>
    </location>
</feature>
<feature type="region of interest" description="Disordered" evidence="13">
    <location>
        <begin position="252"/>
        <end position="271"/>
    </location>
</feature>
<dbReference type="SMART" id="SM00343">
    <property type="entry name" value="ZnF_C2HC"/>
    <property type="match status" value="2"/>
</dbReference>
<dbReference type="InterPro" id="IPR036875">
    <property type="entry name" value="Znf_CCHC_sf"/>
</dbReference>
<comment type="caution">
    <text evidence="15">The sequence shown here is derived from an EMBL/GenBank/DDBJ whole genome shotgun (WGS) entry which is preliminary data.</text>
</comment>
<dbReference type="GO" id="GO:0045131">
    <property type="term" value="F:pre-mRNA branch point binding"/>
    <property type="evidence" value="ECO:0007669"/>
    <property type="project" value="UniProtKB-UniRule"/>
</dbReference>
<dbReference type="AlphaFoldDB" id="A0AAV2ZBB3"/>
<keyword evidence="7 11" id="KW-0694">RNA-binding</keyword>
<keyword evidence="4 12" id="KW-0479">Metal-binding</keyword>
<dbReference type="InterPro" id="IPR045071">
    <property type="entry name" value="BBP-like"/>
</dbReference>
<reference evidence="15" key="2">
    <citation type="journal article" date="2023" name="Microbiol Resour">
        <title>Decontamination and Annotation of the Draft Genome Sequence of the Oomycete Lagenidium giganteum ARSEF 373.</title>
        <authorList>
            <person name="Morgan W.R."/>
            <person name="Tartar A."/>
        </authorList>
    </citation>
    <scope>NUCLEOTIDE SEQUENCE</scope>
    <source>
        <strain evidence="15">ARSEF 373</strain>
    </source>
</reference>
<gene>
    <name evidence="15" type="ORF">N0F65_006800</name>
</gene>
<dbReference type="GO" id="GO:0003729">
    <property type="term" value="F:mRNA binding"/>
    <property type="evidence" value="ECO:0007669"/>
    <property type="project" value="TreeGrafter"/>
</dbReference>
<feature type="region of interest" description="Disordered" evidence="13">
    <location>
        <begin position="1"/>
        <end position="64"/>
    </location>
</feature>
<dbReference type="PROSITE" id="PS50158">
    <property type="entry name" value="ZF_CCHC"/>
    <property type="match status" value="1"/>
</dbReference>